<feature type="compositionally biased region" description="Polar residues" evidence="1">
    <location>
        <begin position="737"/>
        <end position="761"/>
    </location>
</feature>
<dbReference type="Gene3D" id="3.30.200.20">
    <property type="entry name" value="Phosphorylase Kinase, domain 1"/>
    <property type="match status" value="1"/>
</dbReference>
<gene>
    <name evidence="3" type="ORF">HDK90DRAFT_479415</name>
</gene>
<organism evidence="3 4">
    <name type="scientific">Phyllosticta capitalensis</name>
    <dbReference type="NCBI Taxonomy" id="121624"/>
    <lineage>
        <taxon>Eukaryota</taxon>
        <taxon>Fungi</taxon>
        <taxon>Dikarya</taxon>
        <taxon>Ascomycota</taxon>
        <taxon>Pezizomycotina</taxon>
        <taxon>Dothideomycetes</taxon>
        <taxon>Dothideomycetes incertae sedis</taxon>
        <taxon>Botryosphaeriales</taxon>
        <taxon>Phyllostictaceae</taxon>
        <taxon>Phyllosticta</taxon>
    </lineage>
</organism>
<keyword evidence="3" id="KW-0418">Kinase</keyword>
<dbReference type="Proteomes" id="UP001492380">
    <property type="component" value="Unassembled WGS sequence"/>
</dbReference>
<feature type="region of interest" description="Disordered" evidence="1">
    <location>
        <begin position="673"/>
        <end position="872"/>
    </location>
</feature>
<dbReference type="Gene3D" id="1.25.10.10">
    <property type="entry name" value="Leucine-rich Repeat Variant"/>
    <property type="match status" value="1"/>
</dbReference>
<dbReference type="InterPro" id="IPR016024">
    <property type="entry name" value="ARM-type_fold"/>
</dbReference>
<dbReference type="InterPro" id="IPR011989">
    <property type="entry name" value="ARM-like"/>
</dbReference>
<dbReference type="Pfam" id="PF00069">
    <property type="entry name" value="Pkinase"/>
    <property type="match status" value="1"/>
</dbReference>
<dbReference type="InterPro" id="IPR011009">
    <property type="entry name" value="Kinase-like_dom_sf"/>
</dbReference>
<feature type="domain" description="Protein kinase" evidence="2">
    <location>
        <begin position="1"/>
        <end position="352"/>
    </location>
</feature>
<feature type="region of interest" description="Disordered" evidence="1">
    <location>
        <begin position="885"/>
        <end position="959"/>
    </location>
</feature>
<dbReference type="SUPFAM" id="SSF56112">
    <property type="entry name" value="Protein kinase-like (PK-like)"/>
    <property type="match status" value="1"/>
</dbReference>
<dbReference type="PANTHER" id="PTHR12984">
    <property type="entry name" value="SCY1-RELATED S/T PROTEIN KINASE-LIKE"/>
    <property type="match status" value="1"/>
</dbReference>
<feature type="compositionally biased region" description="Polar residues" evidence="1">
    <location>
        <begin position="817"/>
        <end position="872"/>
    </location>
</feature>
<dbReference type="SMART" id="SM00220">
    <property type="entry name" value="S_TKc"/>
    <property type="match status" value="1"/>
</dbReference>
<dbReference type="Gene3D" id="1.10.510.10">
    <property type="entry name" value="Transferase(Phosphotransferase) domain 1"/>
    <property type="match status" value="1"/>
</dbReference>
<evidence type="ECO:0000313" key="3">
    <source>
        <dbReference type="EMBL" id="KAK8240322.1"/>
    </source>
</evidence>
<feature type="non-terminal residue" evidence="3">
    <location>
        <position position="959"/>
    </location>
</feature>
<keyword evidence="3" id="KW-0808">Transferase</keyword>
<name>A0ABR1YW01_9PEZI</name>
<accession>A0ABR1YW01</accession>
<evidence type="ECO:0000259" key="2">
    <source>
        <dbReference type="PROSITE" id="PS50011"/>
    </source>
</evidence>
<dbReference type="InterPro" id="IPR000719">
    <property type="entry name" value="Prot_kinase_dom"/>
</dbReference>
<comment type="caution">
    <text evidence="3">The sequence shown here is derived from an EMBL/GenBank/DDBJ whole genome shotgun (WGS) entry which is preliminary data.</text>
</comment>
<feature type="compositionally biased region" description="Polar residues" evidence="1">
    <location>
        <begin position="674"/>
        <end position="688"/>
    </location>
</feature>
<dbReference type="PROSITE" id="PS50011">
    <property type="entry name" value="PROTEIN_KINASE_DOM"/>
    <property type="match status" value="1"/>
</dbReference>
<feature type="compositionally biased region" description="Low complexity" evidence="1">
    <location>
        <begin position="936"/>
        <end position="945"/>
    </location>
</feature>
<feature type="region of interest" description="Disordered" evidence="1">
    <location>
        <begin position="130"/>
        <end position="155"/>
    </location>
</feature>
<dbReference type="CDD" id="cd14011">
    <property type="entry name" value="PK_SCY1_like"/>
    <property type="match status" value="1"/>
</dbReference>
<protein>
    <submittedName>
        <fullName evidence="3">Protein kinase domain-containing protein ppk32</fullName>
    </submittedName>
</protein>
<sequence length="959" mass="103480">MAAQFFSSAVKSLTSNIGANYSIASNPSSTSGPWKIYDAKKKSTGKAVSVFVFERKSLEPNGGGFGPRSTAGSLKRAHEEVVERLKKEVSCLARLRHPSVLELAEPVEETRTGGLIFATEPVTASLAGLLQEKDDQERSGGPGGRSSRYVVEEDGSRRRREVEIDELEIQKGLLQIGKGLEFLHESAGLVHGNLTPDAIFVNAKSDWKISGLSFCSPPENSTKATSVTPISLSEILNYDPRLPRSVQISLDYASPDFVMDNNITSSADMFSLGLLIIALYNSPHQSPLETNQSASTYKRLFSSSSTIPTQNNNFLSKNPLPRDLASSVLPRLITRRPAQRMNAREFQQAQYFDNILVSTIRFLDSLPAKTAAEKSQFMRGLPRILNQFPKSVLEKKVLPALLEEMKDRELLSLVLQNVFKIITMMPSGRRAFSERVIPRLRQVFLSPGGGKPVQAERDTAKEAGLMIILEQMRLISESCNGKEFKDDVLPLIQLALESPTHGIVDAALRTLPVIIYVLDFSTIKNEFFPVVANVFAKTTSMGIKIRGLQAFRTLCGGGMNEEKGDGLDGMTVDASSQKQSPAVLDKYTIQEKVVPLLKAMKTKEPAVMVAALEVFQEVGKIADSDFLAMDVLPILWNFSLGPLLNLQQFQAFMTLIKQLSTRIEQEHTRKLQELSISNAPSGGTSANDFMSFGNGPGSATNGLGGSQNGGDDDFESLVTGRLRTSGPMDAFDGGWGTNSRTTSPPLSAGFSQPTNPRTQSDAPRFSWSTPPPQQASSPSPQMGMGTLRPQPASSMTAMAPGSSFNNFVSPQPPAAGSANNLTTNSTFSLPLQPSRPIQNNPGYGVSSLNSTRPQSNTGAQSSYSTASSQGTGASVDWSAATRLSNPQNNSAFNGMGHLGNMSQKSQSPYSSFSIAPPPIASTAQTNHGTPPAMRFGAGQQQHQNSGQGGKSGMDKYESL</sequence>
<evidence type="ECO:0000313" key="4">
    <source>
        <dbReference type="Proteomes" id="UP001492380"/>
    </source>
</evidence>
<dbReference type="PANTHER" id="PTHR12984:SF6">
    <property type="entry name" value="SCY1-LIKE PROTEIN 2"/>
    <property type="match status" value="1"/>
</dbReference>
<keyword evidence="4" id="KW-1185">Reference proteome</keyword>
<feature type="compositionally biased region" description="Polar residues" evidence="1">
    <location>
        <begin position="791"/>
        <end position="809"/>
    </location>
</feature>
<dbReference type="InterPro" id="IPR051177">
    <property type="entry name" value="CIK-Related_Protein"/>
</dbReference>
<reference evidence="3 4" key="1">
    <citation type="submission" date="2024-04" db="EMBL/GenBank/DDBJ databases">
        <title>Phyllosticta paracitricarpa is synonymous to the EU quarantine fungus P. citricarpa based on phylogenomic analyses.</title>
        <authorList>
            <consortium name="Lawrence Berkeley National Laboratory"/>
            <person name="Van Ingen-Buijs V.A."/>
            <person name="Van Westerhoven A.C."/>
            <person name="Haridas S."/>
            <person name="Skiadas P."/>
            <person name="Martin F."/>
            <person name="Groenewald J.Z."/>
            <person name="Crous P.W."/>
            <person name="Seidl M.F."/>
        </authorList>
    </citation>
    <scope>NUCLEOTIDE SEQUENCE [LARGE SCALE GENOMIC DNA]</scope>
    <source>
        <strain evidence="3 4">CBS 123374</strain>
    </source>
</reference>
<dbReference type="GO" id="GO:0016301">
    <property type="term" value="F:kinase activity"/>
    <property type="evidence" value="ECO:0007669"/>
    <property type="project" value="UniProtKB-KW"/>
</dbReference>
<dbReference type="EMBL" id="JBBWRZ010000003">
    <property type="protein sequence ID" value="KAK8240322.1"/>
    <property type="molecule type" value="Genomic_DNA"/>
</dbReference>
<dbReference type="SUPFAM" id="SSF48371">
    <property type="entry name" value="ARM repeat"/>
    <property type="match status" value="1"/>
</dbReference>
<evidence type="ECO:0000256" key="1">
    <source>
        <dbReference type="SAM" id="MobiDB-lite"/>
    </source>
</evidence>
<proteinExistence type="predicted"/>
<feature type="compositionally biased region" description="Low complexity" evidence="1">
    <location>
        <begin position="902"/>
        <end position="914"/>
    </location>
</feature>